<evidence type="ECO:0000256" key="11">
    <source>
        <dbReference type="ARBA" id="ARBA00023204"/>
    </source>
</evidence>
<evidence type="ECO:0000256" key="7">
    <source>
        <dbReference type="ARBA" id="ARBA00022763"/>
    </source>
</evidence>
<evidence type="ECO:0000259" key="13">
    <source>
        <dbReference type="SMART" id="SM00986"/>
    </source>
</evidence>
<dbReference type="KEGG" id="ccro:CMC5_004240"/>
<dbReference type="GO" id="GO:0004844">
    <property type="term" value="F:uracil DNA N-glycosylase activity"/>
    <property type="evidence" value="ECO:0007669"/>
    <property type="project" value="UniProtKB-EC"/>
</dbReference>
<evidence type="ECO:0000256" key="1">
    <source>
        <dbReference type="ARBA" id="ARBA00001400"/>
    </source>
</evidence>
<comment type="catalytic activity">
    <reaction evidence="1">
        <text>Hydrolyzes single-stranded DNA or mismatched double-stranded DNA and polynucleotides, releasing free uracil.</text>
        <dbReference type="EC" id="3.2.2.27"/>
    </reaction>
</comment>
<feature type="region of interest" description="Disordered" evidence="12">
    <location>
        <begin position="73"/>
        <end position="125"/>
    </location>
</feature>
<evidence type="ECO:0000313" key="14">
    <source>
        <dbReference type="EMBL" id="AKT36310.1"/>
    </source>
</evidence>
<evidence type="ECO:0000256" key="5">
    <source>
        <dbReference type="ARBA" id="ARBA00022485"/>
    </source>
</evidence>
<keyword evidence="5" id="KW-0004">4Fe-4S</keyword>
<dbReference type="PANTHER" id="PTHR33693">
    <property type="entry name" value="TYPE-5 URACIL-DNA GLYCOSYLASE"/>
    <property type="match status" value="1"/>
</dbReference>
<dbReference type="SMART" id="SM00986">
    <property type="entry name" value="UDG"/>
    <property type="match status" value="1"/>
</dbReference>
<evidence type="ECO:0000256" key="12">
    <source>
        <dbReference type="SAM" id="MobiDB-lite"/>
    </source>
</evidence>
<keyword evidence="8" id="KW-0378">Hydrolase</keyword>
<keyword evidence="7" id="KW-0227">DNA damage</keyword>
<dbReference type="SMART" id="SM00987">
    <property type="entry name" value="UreE_C"/>
    <property type="match status" value="1"/>
</dbReference>
<dbReference type="AlphaFoldDB" id="A0A0K1E609"/>
<dbReference type="EC" id="3.2.2.27" evidence="3"/>
<evidence type="ECO:0000256" key="6">
    <source>
        <dbReference type="ARBA" id="ARBA00022723"/>
    </source>
</evidence>
<name>A0A0K1E609_CHOCO</name>
<dbReference type="PANTHER" id="PTHR33693:SF1">
    <property type="entry name" value="TYPE-4 URACIL-DNA GLYCOSYLASE"/>
    <property type="match status" value="1"/>
</dbReference>
<dbReference type="GO" id="GO:0046872">
    <property type="term" value="F:metal ion binding"/>
    <property type="evidence" value="ECO:0007669"/>
    <property type="project" value="UniProtKB-KW"/>
</dbReference>
<dbReference type="GO" id="GO:0006281">
    <property type="term" value="P:DNA repair"/>
    <property type="evidence" value="ECO:0007669"/>
    <property type="project" value="UniProtKB-KW"/>
</dbReference>
<feature type="compositionally biased region" description="Pro residues" evidence="12">
    <location>
        <begin position="81"/>
        <end position="94"/>
    </location>
</feature>
<dbReference type="CDD" id="cd10030">
    <property type="entry name" value="UDG-F4_TTUDGA_SPO1dp_like"/>
    <property type="match status" value="1"/>
</dbReference>
<dbReference type="InterPro" id="IPR005122">
    <property type="entry name" value="Uracil-DNA_glycosylase-like"/>
</dbReference>
<feature type="domain" description="Uracil-DNA glycosylase-like" evidence="13">
    <location>
        <begin position="155"/>
        <end position="302"/>
    </location>
</feature>
<dbReference type="InterPro" id="IPR036895">
    <property type="entry name" value="Uracil-DNA_glycosylase-like_sf"/>
</dbReference>
<keyword evidence="15" id="KW-1185">Reference proteome</keyword>
<sequence>MMETEALRAEIAELTSAVRAFLEWHAISGTTGLPPAEELKALHFETQELTQAAPPRQESAAIPEVAHPLSASPYEVEEPPQVAPPAVRLPPPAEVEPEARSSASPPSLHGVEPSGSGAATDDSLEGRHSRLVLVDQEVRGCQRCGLHAGRTHTVLHRGSPNAEIVFIGEGPGQEEDLSGEPFVGAAGQLLDKMIVAMGYGRDDVYICNIVKCRPPKNRKPEPQEMEACSPYLARQLDIVKPRVIVALGATAVQGLLGTAEGITRLRGTWKLYKGTIPLMPTFHPAYLLRQPSAKREVWSDLKGVLQFLGRAVPARS</sequence>
<dbReference type="STRING" id="52.CMC5_004240"/>
<dbReference type="Pfam" id="PF03167">
    <property type="entry name" value="UDG"/>
    <property type="match status" value="1"/>
</dbReference>
<evidence type="ECO:0000256" key="2">
    <source>
        <dbReference type="ARBA" id="ARBA00006521"/>
    </source>
</evidence>
<keyword evidence="6" id="KW-0479">Metal-binding</keyword>
<reference evidence="14 15" key="1">
    <citation type="submission" date="2015-07" db="EMBL/GenBank/DDBJ databases">
        <title>Genome analysis of myxobacterium Chondromyces crocatus Cm c5 reveals a high potential for natural compound synthesis and the genetic basis for the loss of fruiting body formation.</title>
        <authorList>
            <person name="Zaburannyi N."/>
            <person name="Bunk B."/>
            <person name="Maier J."/>
            <person name="Overmann J."/>
            <person name="Mueller R."/>
        </authorList>
    </citation>
    <scope>NUCLEOTIDE SEQUENCE [LARGE SCALE GENOMIC DNA]</scope>
    <source>
        <strain evidence="14 15">Cm c5</strain>
    </source>
</reference>
<dbReference type="GO" id="GO:0051539">
    <property type="term" value="F:4 iron, 4 sulfur cluster binding"/>
    <property type="evidence" value="ECO:0007669"/>
    <property type="project" value="UniProtKB-KW"/>
</dbReference>
<gene>
    <name evidence="14" type="ORF">CMC5_004240</name>
</gene>
<keyword evidence="11" id="KW-0234">DNA repair</keyword>
<comment type="similarity">
    <text evidence="2">Belongs to the uracil-DNA glycosylase (UDG) superfamily. Type 4 (UDGa) family.</text>
</comment>
<keyword evidence="9" id="KW-0408">Iron</keyword>
<protein>
    <recommendedName>
        <fullName evidence="4">Type-4 uracil-DNA glycosylase</fullName>
        <ecNumber evidence="3">3.2.2.27</ecNumber>
    </recommendedName>
</protein>
<dbReference type="SUPFAM" id="SSF52141">
    <property type="entry name" value="Uracil-DNA glycosylase-like"/>
    <property type="match status" value="1"/>
</dbReference>
<evidence type="ECO:0000256" key="3">
    <source>
        <dbReference type="ARBA" id="ARBA00012030"/>
    </source>
</evidence>
<evidence type="ECO:0000256" key="9">
    <source>
        <dbReference type="ARBA" id="ARBA00023004"/>
    </source>
</evidence>
<dbReference type="PATRIC" id="fig|52.7.peg.452"/>
<dbReference type="EMBL" id="CP012159">
    <property type="protein sequence ID" value="AKT36310.1"/>
    <property type="molecule type" value="Genomic_DNA"/>
</dbReference>
<dbReference type="Gene3D" id="3.40.470.10">
    <property type="entry name" value="Uracil-DNA glycosylase-like domain"/>
    <property type="match status" value="1"/>
</dbReference>
<dbReference type="Proteomes" id="UP000067626">
    <property type="component" value="Chromosome"/>
</dbReference>
<evidence type="ECO:0000313" key="15">
    <source>
        <dbReference type="Proteomes" id="UP000067626"/>
    </source>
</evidence>
<dbReference type="NCBIfam" id="TIGR00758">
    <property type="entry name" value="UDG_fam4"/>
    <property type="match status" value="1"/>
</dbReference>
<evidence type="ECO:0000256" key="10">
    <source>
        <dbReference type="ARBA" id="ARBA00023014"/>
    </source>
</evidence>
<dbReference type="InterPro" id="IPR005273">
    <property type="entry name" value="Ura-DNA_glyco_family4"/>
</dbReference>
<evidence type="ECO:0000256" key="8">
    <source>
        <dbReference type="ARBA" id="ARBA00022801"/>
    </source>
</evidence>
<accession>A0A0K1E609</accession>
<dbReference type="InterPro" id="IPR051536">
    <property type="entry name" value="UDG_Type-4/5"/>
</dbReference>
<proteinExistence type="inferred from homology"/>
<keyword evidence="10" id="KW-0411">Iron-sulfur</keyword>
<organism evidence="14 15">
    <name type="scientific">Chondromyces crocatus</name>
    <dbReference type="NCBI Taxonomy" id="52"/>
    <lineage>
        <taxon>Bacteria</taxon>
        <taxon>Pseudomonadati</taxon>
        <taxon>Myxococcota</taxon>
        <taxon>Polyangia</taxon>
        <taxon>Polyangiales</taxon>
        <taxon>Polyangiaceae</taxon>
        <taxon>Chondromyces</taxon>
    </lineage>
</organism>
<evidence type="ECO:0000256" key="4">
    <source>
        <dbReference type="ARBA" id="ARBA00019403"/>
    </source>
</evidence>